<feature type="domain" description="KNOX1" evidence="3">
    <location>
        <begin position="28"/>
        <end position="73"/>
    </location>
</feature>
<evidence type="ECO:0000313" key="6">
    <source>
        <dbReference type="Proteomes" id="UP001324115"/>
    </source>
</evidence>
<proteinExistence type="predicted"/>
<dbReference type="EMBL" id="JAXUIC010000010">
    <property type="protein sequence ID" value="KAK4567450.1"/>
    <property type="molecule type" value="Genomic_DNA"/>
</dbReference>
<dbReference type="Proteomes" id="UP001324115">
    <property type="component" value="Unassembled WGS sequence"/>
</dbReference>
<dbReference type="PANTHER" id="PTHR48452">
    <property type="entry name" value="FUSED COMPOUND LEAF 1"/>
    <property type="match status" value="1"/>
</dbReference>
<dbReference type="AlphaFoldDB" id="A0AAN7EBR6"/>
<dbReference type="GO" id="GO:0003677">
    <property type="term" value="F:DNA binding"/>
    <property type="evidence" value="ECO:0007669"/>
    <property type="project" value="InterPro"/>
</dbReference>
<keyword evidence="6" id="KW-1185">Reference proteome</keyword>
<comment type="caution">
    <text evidence="5">The sequence shown here is derived from an EMBL/GenBank/DDBJ whole genome shotgun (WGS) entry which is preliminary data.</text>
</comment>
<sequence>MEAKSKCWEKVEKVEEEEDDEVMVGEHEILKGRISSHPLYGLLVEAHLGCLKVGDIGELYINHSREQKQPENNASFGMANRSELDQFMEAYCMALAKLKEAMEEPQQKSMAFIKNMHSQLAELTSMHPVPAEHDTTSGE</sequence>
<evidence type="ECO:0000313" key="5">
    <source>
        <dbReference type="EMBL" id="KAK4567450.1"/>
    </source>
</evidence>
<dbReference type="InterPro" id="IPR005541">
    <property type="entry name" value="KNOX2"/>
</dbReference>
<dbReference type="Pfam" id="PF03790">
    <property type="entry name" value="KNOX1"/>
    <property type="match status" value="1"/>
</dbReference>
<reference evidence="5 6" key="1">
    <citation type="journal article" date="2023" name="G3 (Bethesda)">
        <title>A haplotype-resolved chromosome-scale genome for Quercus rubra L. provides insights into the genetics of adaptive traits for red oak species.</title>
        <authorList>
            <person name="Kapoor B."/>
            <person name="Jenkins J."/>
            <person name="Schmutz J."/>
            <person name="Zhebentyayeva T."/>
            <person name="Kuelheim C."/>
            <person name="Coggeshall M."/>
            <person name="Heim C."/>
            <person name="Lasky J.R."/>
            <person name="Leites L."/>
            <person name="Islam-Faridi N."/>
            <person name="Romero-Severson J."/>
            <person name="DeLeo V.L."/>
            <person name="Lucas S.M."/>
            <person name="Lazic D."/>
            <person name="Gailing O."/>
            <person name="Carlson J."/>
            <person name="Staton M."/>
        </authorList>
    </citation>
    <scope>NUCLEOTIDE SEQUENCE [LARGE SCALE GENOMIC DNA]</scope>
    <source>
        <strain evidence="5">Pseudo-F2</strain>
    </source>
</reference>
<evidence type="ECO:0000259" key="3">
    <source>
        <dbReference type="SMART" id="SM01255"/>
    </source>
</evidence>
<evidence type="ECO:0000256" key="1">
    <source>
        <dbReference type="ARBA" id="ARBA00004123"/>
    </source>
</evidence>
<feature type="domain" description="KNOX2" evidence="4">
    <location>
        <begin position="74"/>
        <end position="125"/>
    </location>
</feature>
<protein>
    <submittedName>
        <fullName evidence="5">Uncharacterized protein</fullName>
    </submittedName>
</protein>
<evidence type="ECO:0000256" key="2">
    <source>
        <dbReference type="ARBA" id="ARBA00023242"/>
    </source>
</evidence>
<comment type="subcellular location">
    <subcellularLocation>
        <location evidence="1">Nucleus</location>
    </subcellularLocation>
</comment>
<dbReference type="SMART" id="SM01256">
    <property type="entry name" value="KNOX2"/>
    <property type="match status" value="1"/>
</dbReference>
<gene>
    <name evidence="5" type="ORF">RGQ29_003296</name>
</gene>
<dbReference type="GO" id="GO:0005634">
    <property type="term" value="C:nucleus"/>
    <property type="evidence" value="ECO:0007669"/>
    <property type="project" value="UniProtKB-SubCell"/>
</dbReference>
<evidence type="ECO:0000259" key="4">
    <source>
        <dbReference type="SMART" id="SM01256"/>
    </source>
</evidence>
<keyword evidence="2" id="KW-0539">Nucleus</keyword>
<accession>A0AAN7EBR6</accession>
<organism evidence="5 6">
    <name type="scientific">Quercus rubra</name>
    <name type="common">Northern red oak</name>
    <name type="synonym">Quercus borealis</name>
    <dbReference type="NCBI Taxonomy" id="3512"/>
    <lineage>
        <taxon>Eukaryota</taxon>
        <taxon>Viridiplantae</taxon>
        <taxon>Streptophyta</taxon>
        <taxon>Embryophyta</taxon>
        <taxon>Tracheophyta</taxon>
        <taxon>Spermatophyta</taxon>
        <taxon>Magnoliopsida</taxon>
        <taxon>eudicotyledons</taxon>
        <taxon>Gunneridae</taxon>
        <taxon>Pentapetalae</taxon>
        <taxon>rosids</taxon>
        <taxon>fabids</taxon>
        <taxon>Fagales</taxon>
        <taxon>Fagaceae</taxon>
        <taxon>Quercus</taxon>
    </lineage>
</organism>
<dbReference type="Pfam" id="PF03791">
    <property type="entry name" value="KNOX2"/>
    <property type="match status" value="1"/>
</dbReference>
<name>A0AAN7EBR6_QUERU</name>
<dbReference type="PANTHER" id="PTHR48452:SF1">
    <property type="entry name" value="FUSED COMPOUND LEAF 1"/>
    <property type="match status" value="1"/>
</dbReference>
<dbReference type="SMART" id="SM01255">
    <property type="entry name" value="KNOX1"/>
    <property type="match status" value="1"/>
</dbReference>
<dbReference type="InterPro" id="IPR005540">
    <property type="entry name" value="KNOX1"/>
</dbReference>